<evidence type="ECO:0000256" key="1">
    <source>
        <dbReference type="ARBA" id="ARBA00007381"/>
    </source>
</evidence>
<dbReference type="Gene3D" id="3.30.420.40">
    <property type="match status" value="2"/>
</dbReference>
<gene>
    <name evidence="4" type="ORF">BpHYR1_005090</name>
</gene>
<dbReference type="GO" id="GO:0140662">
    <property type="term" value="F:ATP-dependent protein folding chaperone"/>
    <property type="evidence" value="ECO:0007669"/>
    <property type="project" value="InterPro"/>
</dbReference>
<dbReference type="SUPFAM" id="SSF53067">
    <property type="entry name" value="Actin-like ATPase domain"/>
    <property type="match status" value="1"/>
</dbReference>
<organism evidence="4 5">
    <name type="scientific">Brachionus plicatilis</name>
    <name type="common">Marine rotifer</name>
    <name type="synonym">Brachionus muelleri</name>
    <dbReference type="NCBI Taxonomy" id="10195"/>
    <lineage>
        <taxon>Eukaryota</taxon>
        <taxon>Metazoa</taxon>
        <taxon>Spiralia</taxon>
        <taxon>Gnathifera</taxon>
        <taxon>Rotifera</taxon>
        <taxon>Eurotatoria</taxon>
        <taxon>Monogononta</taxon>
        <taxon>Pseudotrocha</taxon>
        <taxon>Ploima</taxon>
        <taxon>Brachionidae</taxon>
        <taxon>Brachionus</taxon>
    </lineage>
</organism>
<dbReference type="GO" id="GO:0005524">
    <property type="term" value="F:ATP binding"/>
    <property type="evidence" value="ECO:0007669"/>
    <property type="project" value="UniProtKB-KW"/>
</dbReference>
<dbReference type="EMBL" id="REGN01004728">
    <property type="protein sequence ID" value="RNA16324.1"/>
    <property type="molecule type" value="Genomic_DNA"/>
</dbReference>
<accession>A0A3M7QYX4</accession>
<reference evidence="4 5" key="1">
    <citation type="journal article" date="2018" name="Sci. Rep.">
        <title>Genomic signatures of local adaptation to the degree of environmental predictability in rotifers.</title>
        <authorList>
            <person name="Franch-Gras L."/>
            <person name="Hahn C."/>
            <person name="Garcia-Roger E.M."/>
            <person name="Carmona M.J."/>
            <person name="Serra M."/>
            <person name="Gomez A."/>
        </authorList>
    </citation>
    <scope>NUCLEOTIDE SEQUENCE [LARGE SCALE GENOMIC DNA]</scope>
    <source>
        <strain evidence="4">HYR1</strain>
    </source>
</reference>
<dbReference type="Pfam" id="PF00012">
    <property type="entry name" value="HSP70"/>
    <property type="match status" value="1"/>
</dbReference>
<keyword evidence="2" id="KW-0547">Nucleotide-binding</keyword>
<dbReference type="InterPro" id="IPR043129">
    <property type="entry name" value="ATPase_NBD"/>
</dbReference>
<evidence type="ECO:0000313" key="5">
    <source>
        <dbReference type="Proteomes" id="UP000276133"/>
    </source>
</evidence>
<name>A0A3M7QYX4_BRAPC</name>
<dbReference type="PANTHER" id="PTHR19375">
    <property type="entry name" value="HEAT SHOCK PROTEIN 70KDA"/>
    <property type="match status" value="1"/>
</dbReference>
<keyword evidence="5" id="KW-1185">Reference proteome</keyword>
<evidence type="ECO:0000313" key="4">
    <source>
        <dbReference type="EMBL" id="RNA16324.1"/>
    </source>
</evidence>
<dbReference type="Gene3D" id="3.90.640.10">
    <property type="entry name" value="Actin, Chain A, domain 4"/>
    <property type="match status" value="1"/>
</dbReference>
<sequence>MSNIQIYIIKFQNFLNKISLRSKLILYIFINTAYGAHQRESIKTSFNDASDRDDVKILTRPVAAAVIQNNQNAGQIGIDNFKLVFDMTDNSMDASVIKIHEGKDFQVVSNVGDTNFGVHDIDQRIVEYIIKERTAHHLSIGKEDLNATSVETVNAYNHLIKSIKESVVESDAVSVDLATLADKKVDKPKSSNEVTITKKLIGKKLCKDIYDWSLVHIEKAIIQADIDYKHVDEIILIGSEAKFPGFKELLKETYPKKKITFVSEADLAVGAAIVKIPRYFGFLRIFKLYCIPSNGLFTNLVSVSDKKIIYRKEKIRKRRNLSNSIKKIYYTKFILISFLLEFSFDIFKVVFHTTTLTFCLPETLKQESTPDRGLLNQLLI</sequence>
<dbReference type="SMR" id="A0A3M7QYX4"/>
<dbReference type="Proteomes" id="UP000276133">
    <property type="component" value="Unassembled WGS sequence"/>
</dbReference>
<protein>
    <submittedName>
        <fullName evidence="4">Heat shock</fullName>
    </submittedName>
</protein>
<comment type="caution">
    <text evidence="4">The sequence shown here is derived from an EMBL/GenBank/DDBJ whole genome shotgun (WGS) entry which is preliminary data.</text>
</comment>
<keyword evidence="3" id="KW-0067">ATP-binding</keyword>
<keyword evidence="4" id="KW-0346">Stress response</keyword>
<evidence type="ECO:0000256" key="2">
    <source>
        <dbReference type="ARBA" id="ARBA00022741"/>
    </source>
</evidence>
<proteinExistence type="inferred from homology"/>
<dbReference type="InterPro" id="IPR013126">
    <property type="entry name" value="Hsp_70_fam"/>
</dbReference>
<comment type="similarity">
    <text evidence="1">Belongs to the heat shock protein 70 family.</text>
</comment>
<dbReference type="AlphaFoldDB" id="A0A3M7QYX4"/>
<dbReference type="STRING" id="10195.A0A3M7QYX4"/>
<evidence type="ECO:0000256" key="3">
    <source>
        <dbReference type="ARBA" id="ARBA00022840"/>
    </source>
</evidence>